<evidence type="ECO:0000313" key="2">
    <source>
        <dbReference type="Proteomes" id="UP000050525"/>
    </source>
</evidence>
<sequence>MDVSRGWIAVFLEPRCPRIAEEPQETRLSWKQGRISNLSVATSPGSPSNCFEGKERSMEHSSGLGYSMEVHVVSWWKEKASRELPAEVLWCVVAPDDLGGRL</sequence>
<comment type="caution">
    <text evidence="1">The sequence shown here is derived from an EMBL/GenBank/DDBJ whole genome shotgun (WGS) entry which is preliminary data.</text>
</comment>
<dbReference type="AlphaFoldDB" id="A0A151N7I0"/>
<keyword evidence="2" id="KW-1185">Reference proteome</keyword>
<gene>
    <name evidence="1" type="ORF">Y1Q_0009375</name>
</gene>
<accession>A0A151N7I0</accession>
<evidence type="ECO:0000313" key="1">
    <source>
        <dbReference type="EMBL" id="KYO32783.1"/>
    </source>
</evidence>
<name>A0A151N7I0_ALLMI</name>
<protein>
    <submittedName>
        <fullName evidence="1">Uncharacterized protein</fullName>
    </submittedName>
</protein>
<dbReference type="Proteomes" id="UP000050525">
    <property type="component" value="Unassembled WGS sequence"/>
</dbReference>
<proteinExistence type="predicted"/>
<reference evidence="1 2" key="1">
    <citation type="journal article" date="2012" name="Genome Biol.">
        <title>Sequencing three crocodilian genomes to illuminate the evolution of archosaurs and amniotes.</title>
        <authorList>
            <person name="St John J.A."/>
            <person name="Braun E.L."/>
            <person name="Isberg S.R."/>
            <person name="Miles L.G."/>
            <person name="Chong A.Y."/>
            <person name="Gongora J."/>
            <person name="Dalzell P."/>
            <person name="Moran C."/>
            <person name="Bed'hom B."/>
            <person name="Abzhanov A."/>
            <person name="Burgess S.C."/>
            <person name="Cooksey A.M."/>
            <person name="Castoe T.A."/>
            <person name="Crawford N.G."/>
            <person name="Densmore L.D."/>
            <person name="Drew J.C."/>
            <person name="Edwards S.V."/>
            <person name="Faircloth B.C."/>
            <person name="Fujita M.K."/>
            <person name="Greenwold M.J."/>
            <person name="Hoffmann F.G."/>
            <person name="Howard J.M."/>
            <person name="Iguchi T."/>
            <person name="Janes D.E."/>
            <person name="Khan S.Y."/>
            <person name="Kohno S."/>
            <person name="de Koning A.J."/>
            <person name="Lance S.L."/>
            <person name="McCarthy F.M."/>
            <person name="McCormack J.E."/>
            <person name="Merchant M.E."/>
            <person name="Peterson D.G."/>
            <person name="Pollock D.D."/>
            <person name="Pourmand N."/>
            <person name="Raney B.J."/>
            <person name="Roessler K.A."/>
            <person name="Sanford J.R."/>
            <person name="Sawyer R.H."/>
            <person name="Schmidt C.J."/>
            <person name="Triplett E.W."/>
            <person name="Tuberville T.D."/>
            <person name="Venegas-Anaya M."/>
            <person name="Howard J.T."/>
            <person name="Jarvis E.D."/>
            <person name="Guillette L.J.Jr."/>
            <person name="Glenn T.C."/>
            <person name="Green R.E."/>
            <person name="Ray D.A."/>
        </authorList>
    </citation>
    <scope>NUCLEOTIDE SEQUENCE [LARGE SCALE GENOMIC DNA]</scope>
    <source>
        <strain evidence="1">KSC_2009_1</strain>
    </source>
</reference>
<dbReference type="EMBL" id="AKHW03003879">
    <property type="protein sequence ID" value="KYO32783.1"/>
    <property type="molecule type" value="Genomic_DNA"/>
</dbReference>
<organism evidence="1 2">
    <name type="scientific">Alligator mississippiensis</name>
    <name type="common">American alligator</name>
    <dbReference type="NCBI Taxonomy" id="8496"/>
    <lineage>
        <taxon>Eukaryota</taxon>
        <taxon>Metazoa</taxon>
        <taxon>Chordata</taxon>
        <taxon>Craniata</taxon>
        <taxon>Vertebrata</taxon>
        <taxon>Euteleostomi</taxon>
        <taxon>Archelosauria</taxon>
        <taxon>Archosauria</taxon>
        <taxon>Crocodylia</taxon>
        <taxon>Alligatoridae</taxon>
        <taxon>Alligatorinae</taxon>
        <taxon>Alligator</taxon>
    </lineage>
</organism>